<dbReference type="GO" id="GO:0003677">
    <property type="term" value="F:DNA binding"/>
    <property type="evidence" value="ECO:0007669"/>
    <property type="project" value="UniProtKB-KW"/>
</dbReference>
<evidence type="ECO:0000313" key="6">
    <source>
        <dbReference type="Proteomes" id="UP000267250"/>
    </source>
</evidence>
<evidence type="ECO:0000256" key="2">
    <source>
        <dbReference type="ARBA" id="ARBA00023125"/>
    </source>
</evidence>
<name>A0A3Q9HPE8_9FIRM</name>
<evidence type="ECO:0000256" key="1">
    <source>
        <dbReference type="ARBA" id="ARBA00023015"/>
    </source>
</evidence>
<reference evidence="5 6" key="1">
    <citation type="submission" date="2016-07" db="EMBL/GenBank/DDBJ databases">
        <title>Genome and transcriptome analysis of iron-reducing fermentative bacteria Anoxybacter fermentans.</title>
        <authorList>
            <person name="Zeng X."/>
            <person name="Shao Z."/>
        </authorList>
    </citation>
    <scope>NUCLEOTIDE SEQUENCE [LARGE SCALE GENOMIC DNA]</scope>
    <source>
        <strain evidence="5 6">DY22613</strain>
    </source>
</reference>
<dbReference type="RefSeq" id="WP_127015766.1">
    <property type="nucleotide sequence ID" value="NZ_CP016379.1"/>
</dbReference>
<dbReference type="Pfam" id="PF00392">
    <property type="entry name" value="GntR"/>
    <property type="match status" value="1"/>
</dbReference>
<evidence type="ECO:0000313" key="5">
    <source>
        <dbReference type="EMBL" id="AZR72433.1"/>
    </source>
</evidence>
<dbReference type="PROSITE" id="PS50949">
    <property type="entry name" value="HTH_GNTR"/>
    <property type="match status" value="1"/>
</dbReference>
<dbReference type="SMART" id="SM00866">
    <property type="entry name" value="UTRA"/>
    <property type="match status" value="1"/>
</dbReference>
<sequence>MTKVKTDSRPLYILVKEKIEELISDGTFSEGDRLPSENTLAENLGVSRATLREALRVMEEEGKVIRQQGVGTFVASRLPKIQKGIEDLYSVTETIKSHGFEPGTVGYKIWEEKMGRLAPIFEEDPDTLMWVIERIRTADKNPVVYCKDHLPQNIIAEMPELSHYGSGESIFQVLEEQYHLRITYAVARIIPMNAPNWLADKLKIPVKTPVLLLEQKHYDHKDRMILFSRNYFRNEFEFHVVRRRR</sequence>
<protein>
    <recommendedName>
        <fullName evidence="4">HTH gntR-type domain-containing protein</fullName>
    </recommendedName>
</protein>
<dbReference type="GO" id="GO:0003700">
    <property type="term" value="F:DNA-binding transcription factor activity"/>
    <property type="evidence" value="ECO:0007669"/>
    <property type="project" value="InterPro"/>
</dbReference>
<dbReference type="InterPro" id="IPR028978">
    <property type="entry name" value="Chorismate_lyase_/UTRA_dom_sf"/>
</dbReference>
<dbReference type="Pfam" id="PF07702">
    <property type="entry name" value="UTRA"/>
    <property type="match status" value="1"/>
</dbReference>
<dbReference type="InterPro" id="IPR000524">
    <property type="entry name" value="Tscrpt_reg_HTH_GntR"/>
</dbReference>
<dbReference type="GO" id="GO:0045892">
    <property type="term" value="P:negative regulation of DNA-templated transcription"/>
    <property type="evidence" value="ECO:0007669"/>
    <property type="project" value="TreeGrafter"/>
</dbReference>
<dbReference type="SUPFAM" id="SSF64288">
    <property type="entry name" value="Chorismate lyase-like"/>
    <property type="match status" value="1"/>
</dbReference>
<evidence type="ECO:0000259" key="4">
    <source>
        <dbReference type="PROSITE" id="PS50949"/>
    </source>
</evidence>
<dbReference type="Gene3D" id="1.10.10.10">
    <property type="entry name" value="Winged helix-like DNA-binding domain superfamily/Winged helix DNA-binding domain"/>
    <property type="match status" value="1"/>
</dbReference>
<dbReference type="SMART" id="SM00345">
    <property type="entry name" value="HTH_GNTR"/>
    <property type="match status" value="1"/>
</dbReference>
<dbReference type="AlphaFoldDB" id="A0A3Q9HPE8"/>
<dbReference type="CDD" id="cd07377">
    <property type="entry name" value="WHTH_GntR"/>
    <property type="match status" value="1"/>
</dbReference>
<dbReference type="InterPro" id="IPR036388">
    <property type="entry name" value="WH-like_DNA-bd_sf"/>
</dbReference>
<dbReference type="InterPro" id="IPR036390">
    <property type="entry name" value="WH_DNA-bd_sf"/>
</dbReference>
<dbReference type="InterPro" id="IPR050679">
    <property type="entry name" value="Bact_HTH_transcr_reg"/>
</dbReference>
<keyword evidence="2" id="KW-0238">DNA-binding</keyword>
<dbReference type="EMBL" id="CP016379">
    <property type="protein sequence ID" value="AZR72433.1"/>
    <property type="molecule type" value="Genomic_DNA"/>
</dbReference>
<keyword evidence="6" id="KW-1185">Reference proteome</keyword>
<dbReference type="Proteomes" id="UP000267250">
    <property type="component" value="Chromosome"/>
</dbReference>
<accession>A0A3Q9HPE8</accession>
<keyword evidence="3" id="KW-0804">Transcription</keyword>
<gene>
    <name evidence="5" type="ORF">BBF96_02900</name>
</gene>
<proteinExistence type="predicted"/>
<dbReference type="PANTHER" id="PTHR44846:SF17">
    <property type="entry name" value="GNTR-FAMILY TRANSCRIPTIONAL REGULATOR"/>
    <property type="match status" value="1"/>
</dbReference>
<dbReference type="KEGG" id="aft:BBF96_02900"/>
<feature type="domain" description="HTH gntR-type" evidence="4">
    <location>
        <begin position="9"/>
        <end position="77"/>
    </location>
</feature>
<organism evidence="5 6">
    <name type="scientific">Anoxybacter fermentans</name>
    <dbReference type="NCBI Taxonomy" id="1323375"/>
    <lineage>
        <taxon>Bacteria</taxon>
        <taxon>Bacillati</taxon>
        <taxon>Bacillota</taxon>
        <taxon>Clostridia</taxon>
        <taxon>Halanaerobiales</taxon>
        <taxon>Anoxybacter</taxon>
    </lineage>
</organism>
<keyword evidence="1" id="KW-0805">Transcription regulation</keyword>
<dbReference type="Gene3D" id="3.40.1410.10">
    <property type="entry name" value="Chorismate lyase-like"/>
    <property type="match status" value="1"/>
</dbReference>
<dbReference type="PANTHER" id="PTHR44846">
    <property type="entry name" value="MANNOSYL-D-GLYCERATE TRANSPORT/METABOLISM SYSTEM REPRESSOR MNGR-RELATED"/>
    <property type="match status" value="1"/>
</dbReference>
<evidence type="ECO:0000256" key="3">
    <source>
        <dbReference type="ARBA" id="ARBA00023163"/>
    </source>
</evidence>
<dbReference type="SUPFAM" id="SSF46785">
    <property type="entry name" value="Winged helix' DNA-binding domain"/>
    <property type="match status" value="1"/>
</dbReference>
<dbReference type="PRINTS" id="PR00035">
    <property type="entry name" value="HTHGNTR"/>
</dbReference>
<dbReference type="InterPro" id="IPR011663">
    <property type="entry name" value="UTRA"/>
</dbReference>
<dbReference type="OrthoDB" id="457376at2"/>